<dbReference type="GeneID" id="28965544"/>
<reference evidence="2" key="3">
    <citation type="submission" date="2024-02" db="EMBL/GenBank/DDBJ databases">
        <title>Comparative genomics of Cryptococcus and Kwoniella reveals pathogenesis evolution and contrasting modes of karyotype evolution via chromosome fusion or intercentromeric recombination.</title>
        <authorList>
            <person name="Coelho M.A."/>
            <person name="David-Palma M."/>
            <person name="Shea T."/>
            <person name="Bowers K."/>
            <person name="McGinley-Smith S."/>
            <person name="Mohammad A.W."/>
            <person name="Gnirke A."/>
            <person name="Yurkov A.M."/>
            <person name="Nowrousian M."/>
            <person name="Sun S."/>
            <person name="Cuomo C.A."/>
            <person name="Heitman J."/>
        </authorList>
    </citation>
    <scope>NUCLEOTIDE SEQUENCE</scope>
    <source>
        <strain evidence="2">CBS 10117</strain>
    </source>
</reference>
<name>A0A1A6AC46_9TREE</name>
<evidence type="ECO:0008006" key="4">
    <source>
        <dbReference type="Google" id="ProtNLM"/>
    </source>
</evidence>
<proteinExistence type="predicted"/>
<sequence>MGDPKSMSSNEKPSLSSILPEILNDIISHLSDDLPSLSKWCRTSRQFYSVLSPIIWSHLDLQTSALTSGITIHAIHDSSQNQEDIDRSHTSDVRPVKHFPNPLLDGTDAQVSLRLAQHVERMSLVPHPSSWCKTSFNEPSSFFPNLRVLDLCLDNNRFHNDDPTPRGRPSEKAPCKLLRRMNPDRLIVRLRSDSGLNMNDDIIPQQIWKSPKRIIVVSRCLPSSITHFHPYHGSTTSLPNLRSLTFILQPSEITVETPRKPLVLILLSLLRDFKDINICIVGKLDQKSNTSPAADLRQLLSQEEQVSTVCLEMAKHLKQMGWNAEAILQIQGKLSFTPLREWVRDKKNWADVFPLKQIQDWVNTIDQNG</sequence>
<dbReference type="Proteomes" id="UP000078595">
    <property type="component" value="Chromosome 2"/>
</dbReference>
<accession>A0A1A6AC46</accession>
<dbReference type="AlphaFoldDB" id="A0A1A6AC46"/>
<dbReference type="OrthoDB" id="3927840at2759"/>
<organism evidence="1">
    <name type="scientific">Kwoniella dejecticola CBS 10117</name>
    <dbReference type="NCBI Taxonomy" id="1296121"/>
    <lineage>
        <taxon>Eukaryota</taxon>
        <taxon>Fungi</taxon>
        <taxon>Dikarya</taxon>
        <taxon>Basidiomycota</taxon>
        <taxon>Agaricomycotina</taxon>
        <taxon>Tremellomycetes</taxon>
        <taxon>Tremellales</taxon>
        <taxon>Cryptococcaceae</taxon>
        <taxon>Kwoniella</taxon>
    </lineage>
</organism>
<dbReference type="RefSeq" id="XP_018265479.1">
    <property type="nucleotide sequence ID" value="XM_018405198.1"/>
</dbReference>
<reference evidence="1" key="1">
    <citation type="submission" date="2013-07" db="EMBL/GenBank/DDBJ databases">
        <title>The Genome Sequence of Cryptococcus dejecticola CBS10117.</title>
        <authorList>
            <consortium name="The Broad Institute Genome Sequencing Platform"/>
            <person name="Cuomo C."/>
            <person name="Litvintseva A."/>
            <person name="Chen Y."/>
            <person name="Heitman J."/>
            <person name="Sun S."/>
            <person name="Springer D."/>
            <person name="Dromer F."/>
            <person name="Young S.K."/>
            <person name="Zeng Q."/>
            <person name="Gargeya S."/>
            <person name="Fitzgerald M."/>
            <person name="Abouelleil A."/>
            <person name="Alvarado L."/>
            <person name="Berlin A.M."/>
            <person name="Chapman S.B."/>
            <person name="Dewar J."/>
            <person name="Goldberg J."/>
            <person name="Griggs A."/>
            <person name="Gujja S."/>
            <person name="Hansen M."/>
            <person name="Howarth C."/>
            <person name="Imamovic A."/>
            <person name="Larimer J."/>
            <person name="McCowan C."/>
            <person name="Murphy C."/>
            <person name="Pearson M."/>
            <person name="Priest M."/>
            <person name="Roberts A."/>
            <person name="Saif S."/>
            <person name="Shea T."/>
            <person name="Sykes S."/>
            <person name="Wortman J."/>
            <person name="Nusbaum C."/>
            <person name="Birren B."/>
        </authorList>
    </citation>
    <scope>NUCLEOTIDE SEQUENCE [LARGE SCALE GENOMIC DNA]</scope>
    <source>
        <strain evidence="1">CBS 10117</strain>
    </source>
</reference>
<reference evidence="2" key="2">
    <citation type="submission" date="2013-07" db="EMBL/GenBank/DDBJ databases">
        <authorList>
            <consortium name="The Broad Institute Genome Sequencing Platform"/>
            <person name="Cuomo C."/>
            <person name="Litvintseva A."/>
            <person name="Chen Y."/>
            <person name="Heitman J."/>
            <person name="Sun S."/>
            <person name="Springer D."/>
            <person name="Dromer F."/>
            <person name="Young S.K."/>
            <person name="Zeng Q."/>
            <person name="Gargeya S."/>
            <person name="Fitzgerald M."/>
            <person name="Abouelleil A."/>
            <person name="Alvarado L."/>
            <person name="Berlin A.M."/>
            <person name="Chapman S.B."/>
            <person name="Dewar J."/>
            <person name="Goldberg J."/>
            <person name="Griggs A."/>
            <person name="Gujja S."/>
            <person name="Hansen M."/>
            <person name="Howarth C."/>
            <person name="Imamovic A."/>
            <person name="Larimer J."/>
            <person name="McCowan C."/>
            <person name="Murphy C."/>
            <person name="Pearson M."/>
            <person name="Priest M."/>
            <person name="Roberts A."/>
            <person name="Saif S."/>
            <person name="Shea T."/>
            <person name="Sykes S."/>
            <person name="Wortman J."/>
            <person name="Nusbaum C."/>
            <person name="Birren B."/>
        </authorList>
    </citation>
    <scope>NUCLEOTIDE SEQUENCE</scope>
    <source>
        <strain evidence="2">CBS 10117</strain>
    </source>
</reference>
<gene>
    <name evidence="1" type="ORF">I303_01845</name>
    <name evidence="2" type="ORF">I303_102017</name>
</gene>
<evidence type="ECO:0000313" key="3">
    <source>
        <dbReference type="Proteomes" id="UP000078595"/>
    </source>
</evidence>
<dbReference type="EMBL" id="KI894028">
    <property type="protein sequence ID" value="OBR87637.1"/>
    <property type="molecule type" value="Genomic_DNA"/>
</dbReference>
<dbReference type="VEuPathDB" id="FungiDB:I303_01845"/>
<dbReference type="EMBL" id="CP144531">
    <property type="protein sequence ID" value="WWC59461.1"/>
    <property type="molecule type" value="Genomic_DNA"/>
</dbReference>
<protein>
    <recommendedName>
        <fullName evidence="4">F-box domain-containing protein</fullName>
    </recommendedName>
</protein>
<evidence type="ECO:0000313" key="2">
    <source>
        <dbReference type="EMBL" id="WWC59461.1"/>
    </source>
</evidence>
<dbReference type="KEGG" id="kdj:28965544"/>
<evidence type="ECO:0000313" key="1">
    <source>
        <dbReference type="EMBL" id="OBR87637.1"/>
    </source>
</evidence>
<keyword evidence="3" id="KW-1185">Reference proteome</keyword>